<dbReference type="EMBL" id="GL636121">
    <property type="protein sequence ID" value="EFW11830.1"/>
    <property type="molecule type" value="Genomic_DNA"/>
</dbReference>
<feature type="non-terminal residue" evidence="1">
    <location>
        <position position="1"/>
    </location>
</feature>
<gene>
    <name evidence="1" type="ORF">SSYM_2070</name>
</gene>
<proteinExistence type="predicted"/>
<organism evidence="1 2">
    <name type="scientific">Serratia symbiotica str. Tucson</name>
    <dbReference type="NCBI Taxonomy" id="914128"/>
    <lineage>
        <taxon>Bacteria</taxon>
        <taxon>Pseudomonadati</taxon>
        <taxon>Pseudomonadota</taxon>
        <taxon>Gammaproteobacteria</taxon>
        <taxon>Enterobacterales</taxon>
        <taxon>Yersiniaceae</taxon>
        <taxon>Serratia</taxon>
        <taxon>Serratia symbiotica</taxon>
    </lineage>
</organism>
<reference evidence="2" key="1">
    <citation type="journal article" date="2011" name="Genome Biol. Evol.">
        <title>Massive genomic decay in Serratia symbiotica, a recently evolved symbiont of aphids.</title>
        <authorList>
            <person name="Burke G.R."/>
            <person name="Moran N.A."/>
        </authorList>
    </citation>
    <scope>NUCLEOTIDE SEQUENCE [LARGE SCALE GENOMIC DNA]</scope>
    <source>
        <strain evidence="2">Tucson</strain>
    </source>
</reference>
<protein>
    <submittedName>
        <fullName evidence="1">Uncharacterized protein</fullName>
    </submittedName>
</protein>
<sequence>NVNFNLLVHKINQ</sequence>
<dbReference type="Proteomes" id="UP000013568">
    <property type="component" value="Unassembled WGS sequence"/>
</dbReference>
<keyword evidence="2" id="KW-1185">Reference proteome</keyword>
<name>E9CNP9_9GAMM</name>
<evidence type="ECO:0000313" key="2">
    <source>
        <dbReference type="Proteomes" id="UP000013568"/>
    </source>
</evidence>
<evidence type="ECO:0000313" key="1">
    <source>
        <dbReference type="EMBL" id="EFW11830.1"/>
    </source>
</evidence>
<accession>E9CNP9</accession>
<dbReference type="HOGENOM" id="CLU_3435370_0_0_6"/>